<dbReference type="AlphaFoldDB" id="A0A0R1EYN3"/>
<gene>
    <name evidence="1" type="ORF">FD22_GL000562</name>
</gene>
<proteinExistence type="predicted"/>
<organism evidence="1 2">
    <name type="scientific">Loigolactobacillus coryniformis subsp. coryniformis KCTC 3167 = DSM 20001</name>
    <dbReference type="NCBI Taxonomy" id="913848"/>
    <lineage>
        <taxon>Bacteria</taxon>
        <taxon>Bacillati</taxon>
        <taxon>Bacillota</taxon>
        <taxon>Bacilli</taxon>
        <taxon>Lactobacillales</taxon>
        <taxon>Lactobacillaceae</taxon>
        <taxon>Loigolactobacillus</taxon>
    </lineage>
</organism>
<dbReference type="Proteomes" id="UP000051181">
    <property type="component" value="Unassembled WGS sequence"/>
</dbReference>
<accession>A0A0R1EYN3</accession>
<protein>
    <submittedName>
        <fullName evidence="1">Uncharacterized protein</fullName>
    </submittedName>
</protein>
<evidence type="ECO:0000313" key="2">
    <source>
        <dbReference type="Proteomes" id="UP000051181"/>
    </source>
</evidence>
<dbReference type="GeneID" id="65918449"/>
<name>A0A0R1EYN3_9LACO</name>
<sequence>MVKTLTLLLHSGEQLILEQVHNVQVITDDAVINTTARNFFNIGAAEQYIITSSCGHTKLHRNDIASVVVN</sequence>
<comment type="caution">
    <text evidence="1">The sequence shown here is derived from an EMBL/GenBank/DDBJ whole genome shotgun (WGS) entry which is preliminary data.</text>
</comment>
<dbReference type="RefSeq" id="WP_035457574.1">
    <property type="nucleotide sequence ID" value="NZ_AZCN01000156.1"/>
</dbReference>
<dbReference type="EMBL" id="AZCN01000156">
    <property type="protein sequence ID" value="KRK11735.1"/>
    <property type="molecule type" value="Genomic_DNA"/>
</dbReference>
<reference evidence="1 2" key="1">
    <citation type="journal article" date="2015" name="Genome Announc.">
        <title>Expanding the biotechnology potential of lactobacilli through comparative genomics of 213 strains and associated genera.</title>
        <authorList>
            <person name="Sun Z."/>
            <person name="Harris H.M."/>
            <person name="McCann A."/>
            <person name="Guo C."/>
            <person name="Argimon S."/>
            <person name="Zhang W."/>
            <person name="Yang X."/>
            <person name="Jeffery I.B."/>
            <person name="Cooney J.C."/>
            <person name="Kagawa T.F."/>
            <person name="Liu W."/>
            <person name="Song Y."/>
            <person name="Salvetti E."/>
            <person name="Wrobel A."/>
            <person name="Rasinkangas P."/>
            <person name="Parkhill J."/>
            <person name="Rea M.C."/>
            <person name="O'Sullivan O."/>
            <person name="Ritari J."/>
            <person name="Douillard F.P."/>
            <person name="Paul Ross R."/>
            <person name="Yang R."/>
            <person name="Briner A.E."/>
            <person name="Felis G.E."/>
            <person name="de Vos W.M."/>
            <person name="Barrangou R."/>
            <person name="Klaenhammer T.R."/>
            <person name="Caufield P.W."/>
            <person name="Cui Y."/>
            <person name="Zhang H."/>
            <person name="O'Toole P.W."/>
        </authorList>
    </citation>
    <scope>NUCLEOTIDE SEQUENCE [LARGE SCALE GENOMIC DNA]</scope>
    <source>
        <strain evidence="1 2">DSM 20001</strain>
    </source>
</reference>
<dbReference type="PATRIC" id="fig|913848.6.peg.577"/>
<evidence type="ECO:0000313" key="1">
    <source>
        <dbReference type="EMBL" id="KRK11735.1"/>
    </source>
</evidence>